<evidence type="ECO:0000313" key="3">
    <source>
        <dbReference type="Proteomes" id="UP000250266"/>
    </source>
</evidence>
<dbReference type="Proteomes" id="UP000250266">
    <property type="component" value="Unassembled WGS sequence"/>
</dbReference>
<accession>A0A8E2DYE9</accession>
<protein>
    <submittedName>
        <fullName evidence="2">Uncharacterized protein</fullName>
    </submittedName>
</protein>
<organism evidence="2 3">
    <name type="scientific">Lepidopterella palustris CBS 459.81</name>
    <dbReference type="NCBI Taxonomy" id="1314670"/>
    <lineage>
        <taxon>Eukaryota</taxon>
        <taxon>Fungi</taxon>
        <taxon>Dikarya</taxon>
        <taxon>Ascomycota</taxon>
        <taxon>Pezizomycotina</taxon>
        <taxon>Dothideomycetes</taxon>
        <taxon>Pleosporomycetidae</taxon>
        <taxon>Mytilinidiales</taxon>
        <taxon>Argynnaceae</taxon>
        <taxon>Lepidopterella</taxon>
    </lineage>
</organism>
<reference evidence="2 3" key="1">
    <citation type="journal article" date="2016" name="Nat. Commun.">
        <title>Ectomycorrhizal ecology is imprinted in the genome of the dominant symbiotic fungus Cenococcum geophilum.</title>
        <authorList>
            <consortium name="DOE Joint Genome Institute"/>
            <person name="Peter M."/>
            <person name="Kohler A."/>
            <person name="Ohm R.A."/>
            <person name="Kuo A."/>
            <person name="Krutzmann J."/>
            <person name="Morin E."/>
            <person name="Arend M."/>
            <person name="Barry K.W."/>
            <person name="Binder M."/>
            <person name="Choi C."/>
            <person name="Clum A."/>
            <person name="Copeland A."/>
            <person name="Grisel N."/>
            <person name="Haridas S."/>
            <person name="Kipfer T."/>
            <person name="LaButti K."/>
            <person name="Lindquist E."/>
            <person name="Lipzen A."/>
            <person name="Maire R."/>
            <person name="Meier B."/>
            <person name="Mihaltcheva S."/>
            <person name="Molinier V."/>
            <person name="Murat C."/>
            <person name="Poggeler S."/>
            <person name="Quandt C.A."/>
            <person name="Sperisen C."/>
            <person name="Tritt A."/>
            <person name="Tisserant E."/>
            <person name="Crous P.W."/>
            <person name="Henrissat B."/>
            <person name="Nehls U."/>
            <person name="Egli S."/>
            <person name="Spatafora J.W."/>
            <person name="Grigoriev I.V."/>
            <person name="Martin F.M."/>
        </authorList>
    </citation>
    <scope>NUCLEOTIDE SEQUENCE [LARGE SCALE GENOMIC DNA]</scope>
    <source>
        <strain evidence="2 3">CBS 459.81</strain>
    </source>
</reference>
<gene>
    <name evidence="2" type="ORF">K432DRAFT_387021</name>
</gene>
<feature type="region of interest" description="Disordered" evidence="1">
    <location>
        <begin position="36"/>
        <end position="79"/>
    </location>
</feature>
<evidence type="ECO:0000313" key="2">
    <source>
        <dbReference type="EMBL" id="OCK74071.1"/>
    </source>
</evidence>
<proteinExistence type="predicted"/>
<feature type="compositionally biased region" description="Low complexity" evidence="1">
    <location>
        <begin position="49"/>
        <end position="75"/>
    </location>
</feature>
<name>A0A8E2DYE9_9PEZI</name>
<dbReference type="EMBL" id="KV745568">
    <property type="protein sequence ID" value="OCK74071.1"/>
    <property type="molecule type" value="Genomic_DNA"/>
</dbReference>
<dbReference type="AlphaFoldDB" id="A0A8E2DYE9"/>
<sequence>MVNILSLPRELRDEIYKHALHTPLDSSRSRLLQRARKRITRTPPPPPASTTSTTSTTATSPSPASPSTTPNETTPGYLHGEESIRYPLHTSLPPAFPLLQTSRQLRVEVLDALRRMGCVRYKIDIANREDKDVLYPTWVSIPLFTSRIDVLDVALRVRSGKTSSVCSVVGEDGEVEGPGREDKGDIFSGGLALLQRFVERGVFFLSKKKSEGLHVGVLAIDVDMGPSVPQAEANRKVDEVAESVEEWMLGTVDEPMDPESWVRYDRQLRFLAQRIERVRLGIGGVVRREWVMEEIVRRRDAVARETAEALEAERVVTDADAEDWVEDGIAYCGGCRMVHICCICWGESAWDR</sequence>
<keyword evidence="3" id="KW-1185">Reference proteome</keyword>
<dbReference type="OrthoDB" id="2823490at2759"/>
<evidence type="ECO:0000256" key="1">
    <source>
        <dbReference type="SAM" id="MobiDB-lite"/>
    </source>
</evidence>